<dbReference type="Gene3D" id="2.40.170.20">
    <property type="entry name" value="TonB-dependent receptor, beta-barrel domain"/>
    <property type="match status" value="1"/>
</dbReference>
<dbReference type="SUPFAM" id="SSF49464">
    <property type="entry name" value="Carboxypeptidase regulatory domain-like"/>
    <property type="match status" value="1"/>
</dbReference>
<sequence length="787" mass="86537">MNFSTRLLAALFSMLFPLLLSAHPPAKGVITGKILTSDGKPAEYATVVLDGKRTIRVDKDGVFRIENLEAGKYVVTVSYAGQEPQQKTIDLASGETVAADFALSVSATALNEVVIIGNKYAVTARKKSSTAARMPLNYLENPQSYSVVGKELIGEQMALTLEEAFRNVPGAVPAKTGAGMPAFASRGFYNTENFRNGMATYLRTGIDLALVDRVEAIKGPSATLFGGKMASFGGLINYVTKKPYQQLGGEVSYSTGSFELNRLTADINTPVNDDKTLLFRINLAGQNKNDFQDQGHGSSLVAAPSLTYQPNDRLTLRLDADIQTYKGTNNNAWTVATTGPTVKSMDEFAIDFKRSLIDNSFISRQTSRNFYVSAEYKLSDSWTSQTNYANGGGEYNNLYYFNQTWLTDSTVNRRVDVFSPDKTGRTQIQQNFTGDFHLGKFRNRLLVGLDYVSEYRSYKYVGMPGGVVNIKAASIPDIKLESVQRRFADTSAGAPLHLRQKNYAAYVSDVFNITEALNIMASVRLDKLENGGSTNDLTRVTSGKYSQTSLSPKLGLVYQVVKEKVSVFGNYMSGFSNQAPVNNDNGTVADSKPKYGNQWESGIKLDLFKNKISSTISYYEIRVENAQRLEMQGTQRFYYFDGTQKSKGVEAEIIGNPFPGFNFVSGYGFNENTYIKANAELVGKTAIGAPKHVGNFWGSYTLLNGKLKGLGFGAGFIYASEAWVNGANTVTMPAYTVADASIFYNTPQFRIGFKANNLTNSKYWVSDGFLSHYQPTVNYLATVAYKF</sequence>
<dbReference type="PANTHER" id="PTHR32552:SF68">
    <property type="entry name" value="FERRICHROME OUTER MEMBRANE TRANSPORTER_PHAGE RECEPTOR"/>
    <property type="match status" value="1"/>
</dbReference>
<evidence type="ECO:0000256" key="7">
    <source>
        <dbReference type="ARBA" id="ARBA00022729"/>
    </source>
</evidence>
<protein>
    <submittedName>
        <fullName evidence="19">TonB-dependent receptor</fullName>
    </submittedName>
</protein>
<evidence type="ECO:0000256" key="6">
    <source>
        <dbReference type="ARBA" id="ARBA00022692"/>
    </source>
</evidence>
<keyword evidence="4 14" id="KW-1134">Transmembrane beta strand</keyword>
<keyword evidence="11 14" id="KW-0472">Membrane</keyword>
<reference evidence="19" key="2">
    <citation type="submission" date="2020-09" db="EMBL/GenBank/DDBJ databases">
        <authorList>
            <person name="Sun Q."/>
            <person name="Zhou Y."/>
        </authorList>
    </citation>
    <scope>NUCLEOTIDE SEQUENCE</scope>
    <source>
        <strain evidence="19">CGMCC 1.15290</strain>
    </source>
</reference>
<dbReference type="InterPro" id="IPR000531">
    <property type="entry name" value="Beta-barrel_TonB"/>
</dbReference>
<evidence type="ECO:0000256" key="11">
    <source>
        <dbReference type="ARBA" id="ARBA00023136"/>
    </source>
</evidence>
<dbReference type="Pfam" id="PF13620">
    <property type="entry name" value="CarboxypepD_reg"/>
    <property type="match status" value="1"/>
</dbReference>
<keyword evidence="7 16" id="KW-0732">Signal</keyword>
<organism evidence="19 20">
    <name type="scientific">Filimonas zeae</name>
    <dbReference type="NCBI Taxonomy" id="1737353"/>
    <lineage>
        <taxon>Bacteria</taxon>
        <taxon>Pseudomonadati</taxon>
        <taxon>Bacteroidota</taxon>
        <taxon>Chitinophagia</taxon>
        <taxon>Chitinophagales</taxon>
        <taxon>Chitinophagaceae</taxon>
        <taxon>Filimonas</taxon>
    </lineage>
</organism>
<keyword evidence="8" id="KW-0408">Iron</keyword>
<dbReference type="Gene3D" id="2.60.40.1120">
    <property type="entry name" value="Carboxypeptidase-like, regulatory domain"/>
    <property type="match status" value="1"/>
</dbReference>
<dbReference type="Proteomes" id="UP000627292">
    <property type="component" value="Unassembled WGS sequence"/>
</dbReference>
<comment type="caution">
    <text evidence="19">The sequence shown here is derived from an EMBL/GenBank/DDBJ whole genome shotgun (WGS) entry which is preliminary data.</text>
</comment>
<gene>
    <name evidence="19" type="ORF">GCM10011379_22240</name>
</gene>
<evidence type="ECO:0000256" key="2">
    <source>
        <dbReference type="ARBA" id="ARBA00009810"/>
    </source>
</evidence>
<comment type="similarity">
    <text evidence="2 14 15">Belongs to the TonB-dependent receptor family.</text>
</comment>
<dbReference type="Pfam" id="PF00593">
    <property type="entry name" value="TonB_dep_Rec_b-barrel"/>
    <property type="match status" value="1"/>
</dbReference>
<dbReference type="Pfam" id="PF07715">
    <property type="entry name" value="Plug"/>
    <property type="match status" value="1"/>
</dbReference>
<dbReference type="NCBIfam" id="TIGR01783">
    <property type="entry name" value="TonB-siderophor"/>
    <property type="match status" value="1"/>
</dbReference>
<dbReference type="PANTHER" id="PTHR32552">
    <property type="entry name" value="FERRICHROME IRON RECEPTOR-RELATED"/>
    <property type="match status" value="1"/>
</dbReference>
<dbReference type="GO" id="GO:0015891">
    <property type="term" value="P:siderophore transport"/>
    <property type="evidence" value="ECO:0007669"/>
    <property type="project" value="InterPro"/>
</dbReference>
<accession>A0A917IXP5</accession>
<evidence type="ECO:0000256" key="8">
    <source>
        <dbReference type="ARBA" id="ARBA00023004"/>
    </source>
</evidence>
<comment type="subcellular location">
    <subcellularLocation>
        <location evidence="1 14">Cell outer membrane</location>
        <topology evidence="1 14">Multi-pass membrane protein</topology>
    </subcellularLocation>
</comment>
<evidence type="ECO:0000256" key="16">
    <source>
        <dbReference type="SAM" id="SignalP"/>
    </source>
</evidence>
<keyword evidence="20" id="KW-1185">Reference proteome</keyword>
<evidence type="ECO:0000256" key="12">
    <source>
        <dbReference type="ARBA" id="ARBA00023170"/>
    </source>
</evidence>
<keyword evidence="10 15" id="KW-0798">TonB box</keyword>
<evidence type="ECO:0000256" key="14">
    <source>
        <dbReference type="PROSITE-ProRule" id="PRU01360"/>
    </source>
</evidence>
<evidence type="ECO:0000256" key="15">
    <source>
        <dbReference type="RuleBase" id="RU003357"/>
    </source>
</evidence>
<name>A0A917IXP5_9BACT</name>
<dbReference type="Gene3D" id="2.170.130.10">
    <property type="entry name" value="TonB-dependent receptor, plug domain"/>
    <property type="match status" value="1"/>
</dbReference>
<evidence type="ECO:0000256" key="9">
    <source>
        <dbReference type="ARBA" id="ARBA00023065"/>
    </source>
</evidence>
<dbReference type="AlphaFoldDB" id="A0A917IXP5"/>
<dbReference type="GO" id="GO:0015344">
    <property type="term" value="F:siderophore uptake transmembrane transporter activity"/>
    <property type="evidence" value="ECO:0007669"/>
    <property type="project" value="TreeGrafter"/>
</dbReference>
<evidence type="ECO:0000313" key="19">
    <source>
        <dbReference type="EMBL" id="GGH67211.1"/>
    </source>
</evidence>
<evidence type="ECO:0000256" key="3">
    <source>
        <dbReference type="ARBA" id="ARBA00022448"/>
    </source>
</evidence>
<dbReference type="InterPro" id="IPR012910">
    <property type="entry name" value="Plug_dom"/>
</dbReference>
<evidence type="ECO:0000256" key="13">
    <source>
        <dbReference type="ARBA" id="ARBA00023237"/>
    </source>
</evidence>
<keyword evidence="9" id="KW-0406">Ion transport</keyword>
<proteinExistence type="inferred from homology"/>
<keyword evidence="6 14" id="KW-0812">Transmembrane</keyword>
<dbReference type="PROSITE" id="PS52016">
    <property type="entry name" value="TONB_DEPENDENT_REC_3"/>
    <property type="match status" value="1"/>
</dbReference>
<keyword evidence="5" id="KW-0410">Iron transport</keyword>
<dbReference type="GO" id="GO:0009279">
    <property type="term" value="C:cell outer membrane"/>
    <property type="evidence" value="ECO:0007669"/>
    <property type="project" value="UniProtKB-SubCell"/>
</dbReference>
<feature type="domain" description="TonB-dependent receptor-like beta-barrel" evidence="17">
    <location>
        <begin position="308"/>
        <end position="758"/>
    </location>
</feature>
<dbReference type="InterPro" id="IPR039426">
    <property type="entry name" value="TonB-dep_rcpt-like"/>
</dbReference>
<evidence type="ECO:0000256" key="5">
    <source>
        <dbReference type="ARBA" id="ARBA00022496"/>
    </source>
</evidence>
<dbReference type="RefSeq" id="WP_188952097.1">
    <property type="nucleotide sequence ID" value="NZ_BMIB01000002.1"/>
</dbReference>
<evidence type="ECO:0000313" key="20">
    <source>
        <dbReference type="Proteomes" id="UP000627292"/>
    </source>
</evidence>
<evidence type="ECO:0000259" key="17">
    <source>
        <dbReference type="Pfam" id="PF00593"/>
    </source>
</evidence>
<dbReference type="InterPro" id="IPR010105">
    <property type="entry name" value="TonB_sidphr_rcpt"/>
</dbReference>
<evidence type="ECO:0000256" key="4">
    <source>
        <dbReference type="ARBA" id="ARBA00022452"/>
    </source>
</evidence>
<feature type="domain" description="TonB-dependent receptor plug" evidence="18">
    <location>
        <begin position="140"/>
        <end position="228"/>
    </location>
</feature>
<evidence type="ECO:0000256" key="1">
    <source>
        <dbReference type="ARBA" id="ARBA00004571"/>
    </source>
</evidence>
<dbReference type="CDD" id="cd01347">
    <property type="entry name" value="ligand_gated_channel"/>
    <property type="match status" value="1"/>
</dbReference>
<reference evidence="19" key="1">
    <citation type="journal article" date="2014" name="Int. J. Syst. Evol. Microbiol.">
        <title>Complete genome sequence of Corynebacterium casei LMG S-19264T (=DSM 44701T), isolated from a smear-ripened cheese.</title>
        <authorList>
            <consortium name="US DOE Joint Genome Institute (JGI-PGF)"/>
            <person name="Walter F."/>
            <person name="Albersmeier A."/>
            <person name="Kalinowski J."/>
            <person name="Ruckert C."/>
        </authorList>
    </citation>
    <scope>NUCLEOTIDE SEQUENCE</scope>
    <source>
        <strain evidence="19">CGMCC 1.15290</strain>
    </source>
</reference>
<keyword evidence="12 19" id="KW-0675">Receptor</keyword>
<dbReference type="InterPro" id="IPR008969">
    <property type="entry name" value="CarboxyPept-like_regulatory"/>
</dbReference>
<dbReference type="InterPro" id="IPR037066">
    <property type="entry name" value="Plug_dom_sf"/>
</dbReference>
<dbReference type="SUPFAM" id="SSF56935">
    <property type="entry name" value="Porins"/>
    <property type="match status" value="1"/>
</dbReference>
<keyword evidence="13 14" id="KW-0998">Cell outer membrane</keyword>
<evidence type="ECO:0000259" key="18">
    <source>
        <dbReference type="Pfam" id="PF07715"/>
    </source>
</evidence>
<feature type="chain" id="PRO_5037869675" evidence="16">
    <location>
        <begin position="23"/>
        <end position="787"/>
    </location>
</feature>
<feature type="signal peptide" evidence="16">
    <location>
        <begin position="1"/>
        <end position="22"/>
    </location>
</feature>
<keyword evidence="3 14" id="KW-0813">Transport</keyword>
<dbReference type="EMBL" id="BMIB01000002">
    <property type="protein sequence ID" value="GGH67211.1"/>
    <property type="molecule type" value="Genomic_DNA"/>
</dbReference>
<dbReference type="GO" id="GO:0038023">
    <property type="term" value="F:signaling receptor activity"/>
    <property type="evidence" value="ECO:0007669"/>
    <property type="project" value="InterPro"/>
</dbReference>
<dbReference type="InterPro" id="IPR036942">
    <property type="entry name" value="Beta-barrel_TonB_sf"/>
</dbReference>
<evidence type="ECO:0000256" key="10">
    <source>
        <dbReference type="ARBA" id="ARBA00023077"/>
    </source>
</evidence>